<dbReference type="HOGENOM" id="CLU_3082607_0_0_10"/>
<gene>
    <name evidence="1" type="ordered locus">Oweho_0254</name>
</gene>
<dbReference type="Proteomes" id="UP000005631">
    <property type="component" value="Chromosome"/>
</dbReference>
<sequence>MYSAYPSGYAPYIDRWRYFKNEKFATLTINSNSMTYEKINSTFSLNPKCLHR</sequence>
<accession>G8R7G5</accession>
<dbReference type="KEGG" id="oho:Oweho_0254"/>
<name>G8R7G5_OWEHD</name>
<reference evidence="1 2" key="1">
    <citation type="journal article" date="2012" name="Stand. Genomic Sci.">
        <title>Genome sequence of the orange-pigmented seawater bacterium Owenweeksia hongkongensis type strain (UST20020801(T)).</title>
        <authorList>
            <person name="Riedel T."/>
            <person name="Held B."/>
            <person name="Nolan M."/>
            <person name="Lucas S."/>
            <person name="Lapidus A."/>
            <person name="Tice H."/>
            <person name="Del Rio T.G."/>
            <person name="Cheng J.F."/>
            <person name="Han C."/>
            <person name="Tapia R."/>
            <person name="Goodwin L.A."/>
            <person name="Pitluck S."/>
            <person name="Liolios K."/>
            <person name="Mavromatis K."/>
            <person name="Pagani I."/>
            <person name="Ivanova N."/>
            <person name="Mikhailova N."/>
            <person name="Pati A."/>
            <person name="Chen A."/>
            <person name="Palaniappan K."/>
            <person name="Rohde M."/>
            <person name="Tindall B.J."/>
            <person name="Detter J.C."/>
            <person name="Goker M."/>
            <person name="Woyke T."/>
            <person name="Bristow J."/>
            <person name="Eisen J.A."/>
            <person name="Markowitz V."/>
            <person name="Hugenholtz P."/>
            <person name="Klenk H.P."/>
            <person name="Kyrpides N.C."/>
        </authorList>
    </citation>
    <scope>NUCLEOTIDE SEQUENCE</scope>
    <source>
        <strain evidence="2">DSM 17368 / JCM 12287 / NRRL B-23963</strain>
    </source>
</reference>
<organism evidence="1 2">
    <name type="scientific">Owenweeksia hongkongensis (strain DSM 17368 / CIP 108786 / JCM 12287 / NRRL B-23963 / UST20020801)</name>
    <dbReference type="NCBI Taxonomy" id="926562"/>
    <lineage>
        <taxon>Bacteria</taxon>
        <taxon>Pseudomonadati</taxon>
        <taxon>Bacteroidota</taxon>
        <taxon>Flavobacteriia</taxon>
        <taxon>Flavobacteriales</taxon>
        <taxon>Owenweeksiaceae</taxon>
        <taxon>Owenweeksia</taxon>
    </lineage>
</organism>
<dbReference type="AlphaFoldDB" id="G8R7G5"/>
<protein>
    <submittedName>
        <fullName evidence="1">Uncharacterized protein</fullName>
    </submittedName>
</protein>
<proteinExistence type="predicted"/>
<dbReference type="EMBL" id="CP003156">
    <property type="protein sequence ID" value="AEV31276.1"/>
    <property type="molecule type" value="Genomic_DNA"/>
</dbReference>
<evidence type="ECO:0000313" key="1">
    <source>
        <dbReference type="EMBL" id="AEV31276.1"/>
    </source>
</evidence>
<evidence type="ECO:0000313" key="2">
    <source>
        <dbReference type="Proteomes" id="UP000005631"/>
    </source>
</evidence>
<keyword evidence="2" id="KW-1185">Reference proteome</keyword>